<reference evidence="2" key="1">
    <citation type="submission" date="2020-05" db="EMBL/GenBank/DDBJ databases">
        <title>Mycena genomes resolve the evolution of fungal bioluminescence.</title>
        <authorList>
            <person name="Tsai I.J."/>
        </authorList>
    </citation>
    <scope>NUCLEOTIDE SEQUENCE</scope>
    <source>
        <strain evidence="2">CCC161011</strain>
    </source>
</reference>
<dbReference type="OrthoDB" id="3053371at2759"/>
<feature type="region of interest" description="Disordered" evidence="1">
    <location>
        <begin position="54"/>
        <end position="109"/>
    </location>
</feature>
<name>A0A8H6XEM7_9AGAR</name>
<evidence type="ECO:0000313" key="3">
    <source>
        <dbReference type="Proteomes" id="UP000620124"/>
    </source>
</evidence>
<keyword evidence="3" id="KW-1185">Reference proteome</keyword>
<proteinExistence type="predicted"/>
<organism evidence="2 3">
    <name type="scientific">Mycena venus</name>
    <dbReference type="NCBI Taxonomy" id="2733690"/>
    <lineage>
        <taxon>Eukaryota</taxon>
        <taxon>Fungi</taxon>
        <taxon>Dikarya</taxon>
        <taxon>Basidiomycota</taxon>
        <taxon>Agaricomycotina</taxon>
        <taxon>Agaricomycetes</taxon>
        <taxon>Agaricomycetidae</taxon>
        <taxon>Agaricales</taxon>
        <taxon>Marasmiineae</taxon>
        <taxon>Mycenaceae</taxon>
        <taxon>Mycena</taxon>
    </lineage>
</organism>
<dbReference type="AlphaFoldDB" id="A0A8H6XEM7"/>
<dbReference type="Proteomes" id="UP000620124">
    <property type="component" value="Unassembled WGS sequence"/>
</dbReference>
<gene>
    <name evidence="2" type="ORF">MVEN_01918200</name>
</gene>
<sequence>MASPSSLRRQRQTNTLEMFEDLEHEINAVWAGSSPDSKAFQVSLLQRLDRLKERVSPEASTTAVSIPPAKKARTEPSAPPPGPATLANAGSADLVQKPRLPRGRAQEKKAEARLHKLLHLCENQPPLTKEEFLENIQHSDDDDLKRAEKEDAAIRRLIRGYGRPGCTTAWRDFFAPHFAESATINIAEKVESITKRNDLAFAARMKATHEALHNDKKLINTTRLADYMLYHVSVASFGIDWRQIKGKDSINKKQAFYHSIFQSTDQFSPLFAGMTREQCQHAIKNTYKSTYKAWRSGQEQLVTARGRFVDLYLAFGPAIFMDPFWKVESLADDARTKEFPALLELLINNMPDDYDMPGVSVVAAARWRGSCDSLGGVARAMDRDLFYCLKDFFNTHPDEVEDVE</sequence>
<evidence type="ECO:0000313" key="2">
    <source>
        <dbReference type="EMBL" id="KAF7340005.1"/>
    </source>
</evidence>
<dbReference type="EMBL" id="JACAZI010000019">
    <property type="protein sequence ID" value="KAF7340005.1"/>
    <property type="molecule type" value="Genomic_DNA"/>
</dbReference>
<evidence type="ECO:0000256" key="1">
    <source>
        <dbReference type="SAM" id="MobiDB-lite"/>
    </source>
</evidence>
<accession>A0A8H6XEM7</accession>
<protein>
    <submittedName>
        <fullName evidence="2">Uncharacterized protein</fullName>
    </submittedName>
</protein>
<comment type="caution">
    <text evidence="2">The sequence shown here is derived from an EMBL/GenBank/DDBJ whole genome shotgun (WGS) entry which is preliminary data.</text>
</comment>